<dbReference type="SUPFAM" id="SSF51905">
    <property type="entry name" value="FAD/NAD(P)-binding domain"/>
    <property type="match status" value="1"/>
</dbReference>
<comment type="cofactor">
    <cofactor evidence="1">
        <name>FAD</name>
        <dbReference type="ChEBI" id="CHEBI:57692"/>
    </cofactor>
</comment>
<dbReference type="Gene3D" id="1.10.8.260">
    <property type="entry name" value="HI0933 insert domain-like"/>
    <property type="match status" value="1"/>
</dbReference>
<dbReference type="SUPFAM" id="SSF160996">
    <property type="entry name" value="HI0933 insert domain-like"/>
    <property type="match status" value="1"/>
</dbReference>
<dbReference type="Gene3D" id="2.40.30.10">
    <property type="entry name" value="Translation factors"/>
    <property type="match status" value="1"/>
</dbReference>
<dbReference type="InterPro" id="IPR023166">
    <property type="entry name" value="BaiN-like_dom_sf"/>
</dbReference>
<evidence type="ECO:0000256" key="1">
    <source>
        <dbReference type="ARBA" id="ARBA00001974"/>
    </source>
</evidence>
<name>A0AAE3B6A8_9RHOB</name>
<dbReference type="PRINTS" id="PR00368">
    <property type="entry name" value="FADPNR"/>
</dbReference>
<evidence type="ECO:0000259" key="5">
    <source>
        <dbReference type="Pfam" id="PF22780"/>
    </source>
</evidence>
<dbReference type="Gene3D" id="3.50.50.60">
    <property type="entry name" value="FAD/NAD(P)-binding domain"/>
    <property type="match status" value="1"/>
</dbReference>
<dbReference type="PRINTS" id="PR00411">
    <property type="entry name" value="PNDRDTASEI"/>
</dbReference>
<evidence type="ECO:0000259" key="4">
    <source>
        <dbReference type="Pfam" id="PF03486"/>
    </source>
</evidence>
<dbReference type="PANTHER" id="PTHR42887">
    <property type="entry name" value="OS12G0638800 PROTEIN"/>
    <property type="match status" value="1"/>
</dbReference>
<dbReference type="AlphaFoldDB" id="A0AAE3B6A8"/>
<dbReference type="NCBIfam" id="TIGR00275">
    <property type="entry name" value="aminoacetone oxidase family FAD-binding enzyme"/>
    <property type="match status" value="1"/>
</dbReference>
<dbReference type="Pfam" id="PF22780">
    <property type="entry name" value="HI0933_like_1st"/>
    <property type="match status" value="1"/>
</dbReference>
<protein>
    <submittedName>
        <fullName evidence="6">TIGR03862 family flavoprotein</fullName>
    </submittedName>
</protein>
<proteinExistence type="predicted"/>
<comment type="caution">
    <text evidence="6">The sequence shown here is derived from an EMBL/GenBank/DDBJ whole genome shotgun (WGS) entry which is preliminary data.</text>
</comment>
<dbReference type="InterPro" id="IPR036188">
    <property type="entry name" value="FAD/NAD-bd_sf"/>
</dbReference>
<feature type="domain" description="RsdA/BaiN/AoA(So)-like insert" evidence="5">
    <location>
        <begin position="191"/>
        <end position="332"/>
    </location>
</feature>
<dbReference type="Pfam" id="PF03486">
    <property type="entry name" value="HI0933_like"/>
    <property type="match status" value="1"/>
</dbReference>
<dbReference type="InterPro" id="IPR004792">
    <property type="entry name" value="BaiN-like"/>
</dbReference>
<evidence type="ECO:0000256" key="3">
    <source>
        <dbReference type="ARBA" id="ARBA00022827"/>
    </source>
</evidence>
<dbReference type="InterPro" id="IPR057661">
    <property type="entry name" value="RsdA/BaiN/AoA(So)_Rossmann"/>
</dbReference>
<keyword evidence="2" id="KW-0285">Flavoprotein</keyword>
<dbReference type="InterPro" id="IPR055178">
    <property type="entry name" value="RsdA/BaiN/AoA(So)-like_dom"/>
</dbReference>
<accession>A0AAE3B6A8</accession>
<dbReference type="Proteomes" id="UP000732193">
    <property type="component" value="Unassembled WGS sequence"/>
</dbReference>
<keyword evidence="3" id="KW-0274">FAD</keyword>
<gene>
    <name evidence="6" type="ORF">JQV55_10965</name>
</gene>
<dbReference type="InterPro" id="IPR022460">
    <property type="entry name" value="Flavoprotein_PP4765"/>
</dbReference>
<evidence type="ECO:0000313" key="7">
    <source>
        <dbReference type="Proteomes" id="UP000732193"/>
    </source>
</evidence>
<reference evidence="6 7" key="1">
    <citation type="submission" date="2021-01" db="EMBL/GenBank/DDBJ databases">
        <title>Diatom-associated Roseobacters Show Island Model of Population Structure.</title>
        <authorList>
            <person name="Qu L."/>
            <person name="Feng X."/>
            <person name="Chen Y."/>
            <person name="Li L."/>
            <person name="Wang X."/>
            <person name="Hu Z."/>
            <person name="Wang H."/>
            <person name="Luo H."/>
        </authorList>
    </citation>
    <scope>NUCLEOTIDE SEQUENCE [LARGE SCALE GENOMIC DNA]</scope>
    <source>
        <strain evidence="6 7">TR60-84</strain>
    </source>
</reference>
<dbReference type="NCBIfam" id="TIGR03862">
    <property type="entry name" value="flavo_PP4765"/>
    <property type="match status" value="1"/>
</dbReference>
<evidence type="ECO:0000313" key="6">
    <source>
        <dbReference type="EMBL" id="MBM1714087.1"/>
    </source>
</evidence>
<sequence>MKHAVVIGAGPAGLMAAEVMAQAGMRVTICEGKPSVGRKFLMAGKSGLNLTKDEPFVPFMESFAEARSPLTPMIESFNAEAVQDWARGLQQEVFTGSTGRVFPKAMKASPLLRAWMGRLGDLGVNVNTRWLWQGWNGTALAFETPVGEQTLTPDVTVLAMGGASWSRLGATGKWADVLAQKGVALAPFAGSNAGIQVPWSDHMTKHLGTPLKGVAWQAGPYHSRGEATLSAQGLEGGGIYSVSRGVREVHDLFLDLLPDMTVPEVTTKLQAPRGKASLSNHLRKTLRLTPAQIALVQEMARPLPDRLRATARLLKALPIKNAGLRPMDEAISTAGGVAFAAMDAGLMLRDLPGVFAAGEMLDWEAPTGGYLISACLATGRWAGQHAVEWAASAE</sequence>
<dbReference type="EMBL" id="JAFBRM010000002">
    <property type="protein sequence ID" value="MBM1714087.1"/>
    <property type="molecule type" value="Genomic_DNA"/>
</dbReference>
<organism evidence="6 7">
    <name type="scientific">Sulfitobacter geojensis</name>
    <dbReference type="NCBI Taxonomy" id="1342299"/>
    <lineage>
        <taxon>Bacteria</taxon>
        <taxon>Pseudomonadati</taxon>
        <taxon>Pseudomonadota</taxon>
        <taxon>Alphaproteobacteria</taxon>
        <taxon>Rhodobacterales</taxon>
        <taxon>Roseobacteraceae</taxon>
        <taxon>Sulfitobacter</taxon>
    </lineage>
</organism>
<keyword evidence="7" id="KW-1185">Reference proteome</keyword>
<evidence type="ECO:0000256" key="2">
    <source>
        <dbReference type="ARBA" id="ARBA00022630"/>
    </source>
</evidence>
<dbReference type="PANTHER" id="PTHR42887:SF1">
    <property type="entry name" value="BLR3961 PROTEIN"/>
    <property type="match status" value="1"/>
</dbReference>
<dbReference type="RefSeq" id="WP_203242290.1">
    <property type="nucleotide sequence ID" value="NZ_JAFBRH010000002.1"/>
</dbReference>
<feature type="domain" description="RsdA/BaiN/AoA(So)-like Rossmann fold-like" evidence="4">
    <location>
        <begin position="3"/>
        <end position="384"/>
    </location>
</feature>